<evidence type="ECO:0000256" key="4">
    <source>
        <dbReference type="ARBA" id="ARBA00022801"/>
    </source>
</evidence>
<comment type="pathway">
    <text evidence="8">Amino-acid biosynthesis; L-lysine biosynthesis via AAA pathway; L-lysine from L-alpha-aminoadipate (Thermus route): step 5/5.</text>
</comment>
<feature type="active site" description="Proton acceptor" evidence="8">
    <location>
        <position position="121"/>
    </location>
</feature>
<reference evidence="9 10" key="1">
    <citation type="journal article" date="2019" name="Int. J. Syst. Evol. Microbiol.">
        <title>The Global Catalogue of Microorganisms (GCM) 10K type strain sequencing project: providing services to taxonomists for standard genome sequencing and annotation.</title>
        <authorList>
            <consortium name="The Broad Institute Genomics Platform"/>
            <consortium name="The Broad Institute Genome Sequencing Center for Infectious Disease"/>
            <person name="Wu L."/>
            <person name="Ma J."/>
        </authorList>
    </citation>
    <scope>NUCLEOTIDE SEQUENCE [LARGE SCALE GENOMIC DNA]</scope>
    <source>
        <strain evidence="9 10">JCM 17504</strain>
    </source>
</reference>
<evidence type="ECO:0000313" key="9">
    <source>
        <dbReference type="EMBL" id="GAA5047024.1"/>
    </source>
</evidence>
<evidence type="ECO:0000256" key="2">
    <source>
        <dbReference type="ARBA" id="ARBA00022605"/>
    </source>
</evidence>
<comment type="pathway">
    <text evidence="8">Amino-acid biosynthesis; L-arginine biosynthesis.</text>
</comment>
<keyword evidence="4 8" id="KW-0378">Hydrolase</keyword>
<comment type="function">
    <text evidence="8">Catalyzes the release of L-lysine from [LysW]-gamma-L-lysine and the release of L-ornithine from [LysW]-L-ornithine.</text>
</comment>
<keyword evidence="6 8" id="KW-0457">Lysine biosynthesis</keyword>
<dbReference type="InterPro" id="IPR050072">
    <property type="entry name" value="Peptidase_M20A"/>
</dbReference>
<feature type="binding site" evidence="8">
    <location>
        <position position="122"/>
    </location>
    <ligand>
        <name>Zn(2+)</name>
        <dbReference type="ChEBI" id="CHEBI:29105"/>
        <label>2</label>
    </ligand>
</feature>
<comment type="similarity">
    <text evidence="8">Belongs to the peptidase M20A family. LysK subfamily.</text>
</comment>
<dbReference type="InterPro" id="IPR001261">
    <property type="entry name" value="ArgE/DapE_CS"/>
</dbReference>
<dbReference type="SUPFAM" id="SSF53187">
    <property type="entry name" value="Zn-dependent exopeptidases"/>
    <property type="match status" value="1"/>
</dbReference>
<gene>
    <name evidence="8" type="primary">lysK</name>
    <name evidence="9" type="ORF">GCM10025751_17040</name>
</gene>
<dbReference type="NCBIfam" id="TIGR01902">
    <property type="entry name" value="dapE-lys-deAc"/>
    <property type="match status" value="1"/>
</dbReference>
<dbReference type="InterPro" id="IPR010175">
    <property type="entry name" value="LysK"/>
</dbReference>
<dbReference type="GO" id="GO:0042450">
    <property type="term" value="P:L-arginine biosynthetic process via ornithine"/>
    <property type="evidence" value="ECO:0007669"/>
    <property type="project" value="UniProtKB-UniRule"/>
</dbReference>
<evidence type="ECO:0000256" key="7">
    <source>
        <dbReference type="ARBA" id="ARBA00023285"/>
    </source>
</evidence>
<dbReference type="NCBIfam" id="NF003367">
    <property type="entry name" value="PRK04443.1"/>
    <property type="match status" value="1"/>
</dbReference>
<dbReference type="GO" id="GO:0016811">
    <property type="term" value="F:hydrolase activity, acting on carbon-nitrogen (but not peptide) bonds, in linear amides"/>
    <property type="evidence" value="ECO:0007669"/>
    <property type="project" value="UniProtKB-UniRule"/>
</dbReference>
<dbReference type="Pfam" id="PF01546">
    <property type="entry name" value="Peptidase_M20"/>
    <property type="match status" value="1"/>
</dbReference>
<keyword evidence="7 8" id="KW-0170">Cobalt</keyword>
<dbReference type="GeneID" id="68612297"/>
<dbReference type="PANTHER" id="PTHR43808:SF28">
    <property type="entry name" value="[LYSW]-LYSINE_[LYSW]-ORNITHINE HYDROLASE"/>
    <property type="match status" value="1"/>
</dbReference>
<dbReference type="HAMAP" id="MF_01120">
    <property type="entry name" value="LysK"/>
    <property type="match status" value="1"/>
</dbReference>
<evidence type="ECO:0000256" key="8">
    <source>
        <dbReference type="HAMAP-Rule" id="MF_01120"/>
    </source>
</evidence>
<dbReference type="EC" id="3.5.1.132" evidence="8"/>
<keyword evidence="5 8" id="KW-0862">Zinc</keyword>
<dbReference type="EMBL" id="BAABKX010000001">
    <property type="protein sequence ID" value="GAA5047024.1"/>
    <property type="molecule type" value="Genomic_DNA"/>
</dbReference>
<dbReference type="GO" id="GO:0019878">
    <property type="term" value="P:lysine biosynthetic process via aminoadipic acid"/>
    <property type="evidence" value="ECO:0007669"/>
    <property type="project" value="UniProtKB-UniRule"/>
</dbReference>
<accession>A0AAV3UF95</accession>
<evidence type="ECO:0000256" key="1">
    <source>
        <dbReference type="ARBA" id="ARBA00022490"/>
    </source>
</evidence>
<keyword evidence="10" id="KW-1185">Reference proteome</keyword>
<dbReference type="RefSeq" id="WP_227776474.1">
    <property type="nucleotide sequence ID" value="NZ_BAABKX010000001.1"/>
</dbReference>
<evidence type="ECO:0000256" key="5">
    <source>
        <dbReference type="ARBA" id="ARBA00022833"/>
    </source>
</evidence>
<feature type="binding site" evidence="8">
    <location>
        <position position="331"/>
    </location>
    <ligand>
        <name>Zn(2+)</name>
        <dbReference type="ChEBI" id="CHEBI:29105"/>
        <label>2</label>
    </ligand>
</feature>
<comment type="caution">
    <text evidence="9">The sequence shown here is derived from an EMBL/GenBank/DDBJ whole genome shotgun (WGS) entry which is preliminary data.</text>
</comment>
<keyword evidence="3 8" id="KW-0479">Metal-binding</keyword>
<dbReference type="AlphaFoldDB" id="A0AAV3UF95"/>
<dbReference type="EC" id="3.5.1.130" evidence="8"/>
<dbReference type="GO" id="GO:0050897">
    <property type="term" value="F:cobalt ion binding"/>
    <property type="evidence" value="ECO:0007669"/>
    <property type="project" value="UniProtKB-UniRule"/>
</dbReference>
<feature type="binding site" evidence="8">
    <location>
        <position position="96"/>
    </location>
    <ligand>
        <name>Zn(2+)</name>
        <dbReference type="ChEBI" id="CHEBI:29105"/>
        <label>2</label>
    </ligand>
</feature>
<evidence type="ECO:0000313" key="10">
    <source>
        <dbReference type="Proteomes" id="UP001501729"/>
    </source>
</evidence>
<dbReference type="Proteomes" id="UP001501729">
    <property type="component" value="Unassembled WGS sequence"/>
</dbReference>
<evidence type="ECO:0000256" key="6">
    <source>
        <dbReference type="ARBA" id="ARBA00023154"/>
    </source>
</evidence>
<comment type="catalytic activity">
    <reaction evidence="8">
        <text>[amino-group carrier protein]-C-terminal-gamma-(L-ornithyl)-L-glutamate + H2O = [amino-group carrier protein]-C-terminal-L-glutamate + L-ornithine</text>
        <dbReference type="Rhea" id="RHEA:52676"/>
        <dbReference type="Rhea" id="RHEA-COMP:9693"/>
        <dbReference type="Rhea" id="RHEA-COMP:13328"/>
        <dbReference type="ChEBI" id="CHEBI:15377"/>
        <dbReference type="ChEBI" id="CHEBI:46911"/>
        <dbReference type="ChEBI" id="CHEBI:78525"/>
        <dbReference type="ChEBI" id="CHEBI:136763"/>
        <dbReference type="EC" id="3.5.1.132"/>
    </reaction>
</comment>
<feature type="binding site" evidence="8">
    <location>
        <position position="145"/>
    </location>
    <ligand>
        <name>Zn(2+)</name>
        <dbReference type="ChEBI" id="CHEBI:29105"/>
        <label>1</label>
    </ligand>
</feature>
<dbReference type="PANTHER" id="PTHR43808">
    <property type="entry name" value="ACETYLORNITHINE DEACETYLASE"/>
    <property type="match status" value="1"/>
</dbReference>
<keyword evidence="1 8" id="KW-0963">Cytoplasm</keyword>
<keyword evidence="2 8" id="KW-0028">Amino-acid biosynthesis</keyword>
<organism evidence="9 10">
    <name type="scientific">Haladaptatus pallidirubidus</name>
    <dbReference type="NCBI Taxonomy" id="1008152"/>
    <lineage>
        <taxon>Archaea</taxon>
        <taxon>Methanobacteriati</taxon>
        <taxon>Methanobacteriota</taxon>
        <taxon>Stenosarchaea group</taxon>
        <taxon>Halobacteria</taxon>
        <taxon>Halobacteriales</taxon>
        <taxon>Haladaptataceae</taxon>
        <taxon>Haladaptatus</taxon>
    </lineage>
</organism>
<protein>
    <recommendedName>
        <fullName evidence="8">Putative [LysW]-lysine/[LysW]-ornithine hydrolase</fullName>
        <ecNumber evidence="8">3.5.1.130</ecNumber>
        <ecNumber evidence="8">3.5.1.132</ecNumber>
    </recommendedName>
</protein>
<dbReference type="InterPro" id="IPR002933">
    <property type="entry name" value="Peptidase_M20"/>
</dbReference>
<keyword evidence="8" id="KW-0055">Arginine biosynthesis</keyword>
<name>A0AAV3UF95_9EURY</name>
<dbReference type="GO" id="GO:0005737">
    <property type="term" value="C:cytoplasm"/>
    <property type="evidence" value="ECO:0007669"/>
    <property type="project" value="UniProtKB-SubCell"/>
</dbReference>
<comment type="cofactor">
    <cofactor evidence="8">
        <name>Zn(2+)</name>
        <dbReference type="ChEBI" id="CHEBI:29105"/>
    </cofactor>
    <cofactor evidence="8">
        <name>Co(2+)</name>
        <dbReference type="ChEBI" id="CHEBI:48828"/>
    </cofactor>
    <text evidence="8">Binds 2 Zn(2+) or Co(2+) ions per subunit.</text>
</comment>
<feature type="active site" evidence="8">
    <location>
        <position position="74"/>
    </location>
</feature>
<comment type="subcellular location">
    <subcellularLocation>
        <location evidence="8">Cytoplasm</location>
    </subcellularLocation>
</comment>
<feature type="binding site" evidence="8">
    <location>
        <position position="96"/>
    </location>
    <ligand>
        <name>Zn(2+)</name>
        <dbReference type="ChEBI" id="CHEBI:29105"/>
        <label>1</label>
    </ligand>
</feature>
<dbReference type="GO" id="GO:0008270">
    <property type="term" value="F:zinc ion binding"/>
    <property type="evidence" value="ECO:0007669"/>
    <property type="project" value="UniProtKB-UniRule"/>
</dbReference>
<sequence length="360" mass="38218">MTLSKTMTDTKIAQTSAHDLLVELVETPSVSGNEKACAELLTSFFEEQGREAWIDDAGNVRAPGNGILLTSHIDTVPGEIPVELDDGILWGRGSVDAKGPLAAMAVTAVETGASFVGVVGEETDSRGARHLVNDDEEPAFVVNGEPSGWDALTLGYRGFLSGAYSVSVESHHTSRPEPNAIQHAVRWLSHVESVFDSNADSTGKSVNGGSVFESVTAKPVSFDGGLTEDGLATEADVEVQFRIPPGTTANEVCEVAEDELDAGKISWNKSIPPTMASPRTELARAFRVAIRNEDGDPSLLRKTGTSDANIYAEAWDCPVVTYGPGDSSLDHTPDERLELGEFDDAVAVLSDVCNSLESKL</sequence>
<evidence type="ECO:0000256" key="3">
    <source>
        <dbReference type="ARBA" id="ARBA00022723"/>
    </source>
</evidence>
<proteinExistence type="inferred from homology"/>
<feature type="binding site" evidence="8">
    <location>
        <position position="72"/>
    </location>
    <ligand>
        <name>Zn(2+)</name>
        <dbReference type="ChEBI" id="CHEBI:29105"/>
        <label>1</label>
    </ligand>
</feature>
<comment type="catalytic activity">
    <reaction evidence="8">
        <text>[amino-group carrier protein]-C-terminal-gamma-(L-lysyl)-L-glutamate + H2O = [amino-group carrier protein]-C-terminal-L-glutamate + L-lysine</text>
        <dbReference type="Rhea" id="RHEA:48684"/>
        <dbReference type="Rhea" id="RHEA-COMP:9693"/>
        <dbReference type="Rhea" id="RHEA-COMP:9715"/>
        <dbReference type="ChEBI" id="CHEBI:15377"/>
        <dbReference type="ChEBI" id="CHEBI:32551"/>
        <dbReference type="ChEBI" id="CHEBI:78525"/>
        <dbReference type="ChEBI" id="CHEBI:78526"/>
        <dbReference type="EC" id="3.5.1.130"/>
    </reaction>
</comment>
<dbReference type="PROSITE" id="PS00758">
    <property type="entry name" value="ARGE_DAPE_CPG2_1"/>
    <property type="match status" value="1"/>
</dbReference>
<dbReference type="Gene3D" id="3.40.630.10">
    <property type="entry name" value="Zn peptidases"/>
    <property type="match status" value="2"/>
</dbReference>